<keyword evidence="2" id="KW-1185">Reference proteome</keyword>
<dbReference type="STRING" id="1210089.GCA_001613165_04454"/>
<proteinExistence type="predicted"/>
<evidence type="ECO:0000313" key="2">
    <source>
        <dbReference type="Proteomes" id="UP000255355"/>
    </source>
</evidence>
<evidence type="ECO:0008006" key="3">
    <source>
        <dbReference type="Google" id="ProtNLM"/>
    </source>
</evidence>
<gene>
    <name evidence="1" type="ORF">DFR68_108336</name>
</gene>
<organism evidence="1 2">
    <name type="scientific">Nocardia mexicana</name>
    <dbReference type="NCBI Taxonomy" id="279262"/>
    <lineage>
        <taxon>Bacteria</taxon>
        <taxon>Bacillati</taxon>
        <taxon>Actinomycetota</taxon>
        <taxon>Actinomycetes</taxon>
        <taxon>Mycobacteriales</taxon>
        <taxon>Nocardiaceae</taxon>
        <taxon>Nocardia</taxon>
    </lineage>
</organism>
<dbReference type="Proteomes" id="UP000255355">
    <property type="component" value="Unassembled WGS sequence"/>
</dbReference>
<sequence length="171" mass="18969">MIPGQRWGATHAEVAAELPCDDELSGTVTVCDRVVGVDAPHGLVFAWLCQLRVAPYSYDLLDNFGRRSPRQRDRRLTELQIGQRFMAGFELINFTPGRQLTLRTTGVAVTYAAHPDGDGCRLHARVRFPGPTWLLAPVVMGDFVMMRKQLLTLRDLAEREAVAPPARPASS</sequence>
<name>A0A370H339_9NOCA</name>
<evidence type="ECO:0000313" key="1">
    <source>
        <dbReference type="EMBL" id="RDI48503.1"/>
    </source>
</evidence>
<dbReference type="AlphaFoldDB" id="A0A370H339"/>
<dbReference type="SUPFAM" id="SSF55961">
    <property type="entry name" value="Bet v1-like"/>
    <property type="match status" value="1"/>
</dbReference>
<dbReference type="RefSeq" id="WP_084519889.1">
    <property type="nucleotide sequence ID" value="NZ_QQAZ01000008.1"/>
</dbReference>
<dbReference type="InterPro" id="IPR023393">
    <property type="entry name" value="START-like_dom_sf"/>
</dbReference>
<dbReference type="Gene3D" id="3.30.530.20">
    <property type="match status" value="1"/>
</dbReference>
<dbReference type="EMBL" id="QQAZ01000008">
    <property type="protein sequence ID" value="RDI48503.1"/>
    <property type="molecule type" value="Genomic_DNA"/>
</dbReference>
<protein>
    <recommendedName>
        <fullName evidence="3">Polyketide cyclase/dehydrase/lipid transport protein</fullName>
    </recommendedName>
</protein>
<comment type="caution">
    <text evidence="1">The sequence shown here is derived from an EMBL/GenBank/DDBJ whole genome shotgun (WGS) entry which is preliminary data.</text>
</comment>
<reference evidence="1 2" key="1">
    <citation type="submission" date="2018-07" db="EMBL/GenBank/DDBJ databases">
        <title>Genomic Encyclopedia of Type Strains, Phase IV (KMG-IV): sequencing the most valuable type-strain genomes for metagenomic binning, comparative biology and taxonomic classification.</title>
        <authorList>
            <person name="Goeker M."/>
        </authorList>
    </citation>
    <scope>NUCLEOTIDE SEQUENCE [LARGE SCALE GENOMIC DNA]</scope>
    <source>
        <strain evidence="1 2">DSM 44952</strain>
    </source>
</reference>
<accession>A0A370H339</accession>
<dbReference type="OrthoDB" id="3255669at2"/>